<evidence type="ECO:0000259" key="1">
    <source>
        <dbReference type="Pfam" id="PF00535"/>
    </source>
</evidence>
<keyword evidence="2" id="KW-0808">Transferase</keyword>
<dbReference type="PANTHER" id="PTHR22916">
    <property type="entry name" value="GLYCOSYLTRANSFERASE"/>
    <property type="match status" value="1"/>
</dbReference>
<dbReference type="InterPro" id="IPR029044">
    <property type="entry name" value="Nucleotide-diphossugar_trans"/>
</dbReference>
<comment type="caution">
    <text evidence="2">The sequence shown here is derived from an EMBL/GenBank/DDBJ whole genome shotgun (WGS) entry which is preliminary data.</text>
</comment>
<evidence type="ECO:0000313" key="3">
    <source>
        <dbReference type="Proteomes" id="UP000481033"/>
    </source>
</evidence>
<dbReference type="Pfam" id="PF00535">
    <property type="entry name" value="Glycos_transf_2"/>
    <property type="match status" value="1"/>
</dbReference>
<protein>
    <submittedName>
        <fullName evidence="2">Glycosyltransferase family 2 protein</fullName>
    </submittedName>
</protein>
<dbReference type="SUPFAM" id="SSF53448">
    <property type="entry name" value="Nucleotide-diphospho-sugar transferases"/>
    <property type="match status" value="1"/>
</dbReference>
<dbReference type="RefSeq" id="WP_163698103.1">
    <property type="nucleotide sequence ID" value="NZ_QXHD01000004.1"/>
</dbReference>
<dbReference type="Proteomes" id="UP000481033">
    <property type="component" value="Unassembled WGS sequence"/>
</dbReference>
<dbReference type="Gene3D" id="3.90.550.10">
    <property type="entry name" value="Spore Coat Polysaccharide Biosynthesis Protein SpsA, Chain A"/>
    <property type="match status" value="1"/>
</dbReference>
<dbReference type="PANTHER" id="PTHR22916:SF3">
    <property type="entry name" value="UDP-GLCNAC:BETAGAL BETA-1,3-N-ACETYLGLUCOSAMINYLTRANSFERASE-LIKE PROTEIN 1"/>
    <property type="match status" value="1"/>
</dbReference>
<accession>A0A6M0RJV5</accession>
<keyword evidence="3" id="KW-1185">Reference proteome</keyword>
<dbReference type="GO" id="GO:0016758">
    <property type="term" value="F:hexosyltransferase activity"/>
    <property type="evidence" value="ECO:0007669"/>
    <property type="project" value="UniProtKB-ARBA"/>
</dbReference>
<dbReference type="CDD" id="cd00761">
    <property type="entry name" value="Glyco_tranf_GTA_type"/>
    <property type="match status" value="1"/>
</dbReference>
<dbReference type="InterPro" id="IPR001173">
    <property type="entry name" value="Glyco_trans_2-like"/>
</dbReference>
<dbReference type="EMBL" id="QXHD01000004">
    <property type="protein sequence ID" value="NEZ56150.1"/>
    <property type="molecule type" value="Genomic_DNA"/>
</dbReference>
<reference evidence="2 3" key="1">
    <citation type="journal article" date="2020" name="Microb. Ecol.">
        <title>Ecogenomics of the Marine Benthic Filamentous Cyanobacterium Adonisia.</title>
        <authorList>
            <person name="Walter J.M."/>
            <person name="Coutinho F.H."/>
            <person name="Leomil L."/>
            <person name="Hargreaves P.I."/>
            <person name="Campeao M.E."/>
            <person name="Vieira V.V."/>
            <person name="Silva B.S."/>
            <person name="Fistarol G.O."/>
            <person name="Salomon P.S."/>
            <person name="Sawabe T."/>
            <person name="Mino S."/>
            <person name="Hosokawa M."/>
            <person name="Miyashita H."/>
            <person name="Maruyama F."/>
            <person name="van Verk M.C."/>
            <person name="Dutilh B.E."/>
            <person name="Thompson C.C."/>
            <person name="Thompson F.L."/>
        </authorList>
    </citation>
    <scope>NUCLEOTIDE SEQUENCE [LARGE SCALE GENOMIC DNA]</scope>
    <source>
        <strain evidence="2 3">CCMR0081</strain>
    </source>
</reference>
<gene>
    <name evidence="2" type="ORF">DXZ20_10780</name>
</gene>
<evidence type="ECO:0000313" key="2">
    <source>
        <dbReference type="EMBL" id="NEZ56150.1"/>
    </source>
</evidence>
<name>A0A6M0RJV5_9CYAN</name>
<sequence>MSEYKPLVSILINNYNYGSFVSQSIDSALHQTYENVEVIVVDDGSKDESPDVIRSYGEQIIAVLKENGGQASALNAGFARSSGEIICLLDADDLYLTNKVADVVKVFRKDNKTDWFFHRSTPYRSDQLVNNRLTDYFQEVNQNNTTEDPRKIDFRNELKSGKAPDFAPATSNICLSRTLAEKIFPMPEVRGKSGVAISDLYIKLLAVGLGTGYQTERNLCIFRLHNNIFSETDFTNKRKIGAEISIATGYWIRAKGPDFESLSNKLLAKGVSLKKKSQVNDQSFSKLIEDYFSQSNLLEKIKLNFMVTYYLLKLSFVKMV</sequence>
<dbReference type="AlphaFoldDB" id="A0A6M0RJV5"/>
<organism evidence="2 3">
    <name type="scientific">Adonisia turfae CCMR0081</name>
    <dbReference type="NCBI Taxonomy" id="2292702"/>
    <lineage>
        <taxon>Bacteria</taxon>
        <taxon>Bacillati</taxon>
        <taxon>Cyanobacteriota</taxon>
        <taxon>Adonisia</taxon>
        <taxon>Adonisia turfae</taxon>
    </lineage>
</organism>
<feature type="domain" description="Glycosyltransferase 2-like" evidence="1">
    <location>
        <begin position="9"/>
        <end position="114"/>
    </location>
</feature>
<proteinExistence type="predicted"/>